<dbReference type="InterPro" id="IPR045584">
    <property type="entry name" value="Pilin-like"/>
</dbReference>
<protein>
    <recommendedName>
        <fullName evidence="8">Type II secretion system protein GspG C-terminal domain-containing protein</fullName>
    </recommendedName>
</protein>
<feature type="transmembrane region" description="Helical" evidence="6">
    <location>
        <begin position="7"/>
        <end position="28"/>
    </location>
</feature>
<organism evidence="7">
    <name type="scientific">marine sediment metagenome</name>
    <dbReference type="NCBI Taxonomy" id="412755"/>
    <lineage>
        <taxon>unclassified sequences</taxon>
        <taxon>metagenomes</taxon>
        <taxon>ecological metagenomes</taxon>
    </lineage>
</organism>
<dbReference type="AlphaFoldDB" id="X1KSL7"/>
<dbReference type="InterPro" id="IPR000983">
    <property type="entry name" value="Bac_GSPG_pilin"/>
</dbReference>
<dbReference type="PRINTS" id="PR00813">
    <property type="entry name" value="BCTERIALGSPG"/>
</dbReference>
<evidence type="ECO:0000313" key="7">
    <source>
        <dbReference type="EMBL" id="GAI09708.1"/>
    </source>
</evidence>
<evidence type="ECO:0000256" key="2">
    <source>
        <dbReference type="ARBA" id="ARBA00022481"/>
    </source>
</evidence>
<sequence>MKKAFTLVEILIVVAILGILAALTLPIFKDYITEAKEAAAKDNLRIFRNAIEIYAAQHNGVPPGYPNGDTSAELLGMICVYQLFKATNINGQFADVGTPGFPLGPYIPKIPSNPFNNIKTVKVLVNNEEFPTDATGDSGWIYKPATKQIRLDWPGADTKGIRYYDY</sequence>
<dbReference type="GO" id="GO:0016020">
    <property type="term" value="C:membrane"/>
    <property type="evidence" value="ECO:0007669"/>
    <property type="project" value="UniProtKB-SubCell"/>
</dbReference>
<comment type="caution">
    <text evidence="7">The sequence shown here is derived from an EMBL/GenBank/DDBJ whole genome shotgun (WGS) entry which is preliminary data.</text>
</comment>
<dbReference type="GO" id="GO:0015627">
    <property type="term" value="C:type II protein secretion system complex"/>
    <property type="evidence" value="ECO:0007669"/>
    <property type="project" value="InterPro"/>
</dbReference>
<accession>X1KSL7</accession>
<reference evidence="7" key="1">
    <citation type="journal article" date="2014" name="Front. Microbiol.">
        <title>High frequency of phylogenetically diverse reductive dehalogenase-homologous genes in deep subseafloor sedimentary metagenomes.</title>
        <authorList>
            <person name="Kawai M."/>
            <person name="Futagami T."/>
            <person name="Toyoda A."/>
            <person name="Takaki Y."/>
            <person name="Nishi S."/>
            <person name="Hori S."/>
            <person name="Arai W."/>
            <person name="Tsubouchi T."/>
            <person name="Morono Y."/>
            <person name="Uchiyama I."/>
            <person name="Ito T."/>
            <person name="Fujiyama A."/>
            <person name="Inagaki F."/>
            <person name="Takami H."/>
        </authorList>
    </citation>
    <scope>NUCLEOTIDE SEQUENCE</scope>
    <source>
        <strain evidence="7">Expedition CK06-06</strain>
    </source>
</reference>
<evidence type="ECO:0000256" key="5">
    <source>
        <dbReference type="ARBA" id="ARBA00023136"/>
    </source>
</evidence>
<dbReference type="EMBL" id="BARV01003637">
    <property type="protein sequence ID" value="GAI09708.1"/>
    <property type="molecule type" value="Genomic_DNA"/>
</dbReference>
<dbReference type="InterPro" id="IPR012902">
    <property type="entry name" value="N_methyl_site"/>
</dbReference>
<evidence type="ECO:0000256" key="1">
    <source>
        <dbReference type="ARBA" id="ARBA00004167"/>
    </source>
</evidence>
<dbReference type="Pfam" id="PF07963">
    <property type="entry name" value="N_methyl"/>
    <property type="match status" value="1"/>
</dbReference>
<proteinExistence type="predicted"/>
<dbReference type="PANTHER" id="PTHR30093">
    <property type="entry name" value="GENERAL SECRETION PATHWAY PROTEIN G"/>
    <property type="match status" value="1"/>
</dbReference>
<evidence type="ECO:0008006" key="8">
    <source>
        <dbReference type="Google" id="ProtNLM"/>
    </source>
</evidence>
<dbReference type="Gene3D" id="3.30.700.10">
    <property type="entry name" value="Glycoprotein, Type 4 Pilin"/>
    <property type="match status" value="1"/>
</dbReference>
<keyword evidence="2" id="KW-0488">Methylation</keyword>
<keyword evidence="3 6" id="KW-0812">Transmembrane</keyword>
<keyword evidence="4 6" id="KW-1133">Transmembrane helix</keyword>
<evidence type="ECO:0000256" key="4">
    <source>
        <dbReference type="ARBA" id="ARBA00022989"/>
    </source>
</evidence>
<evidence type="ECO:0000256" key="3">
    <source>
        <dbReference type="ARBA" id="ARBA00022692"/>
    </source>
</evidence>
<comment type="subcellular location">
    <subcellularLocation>
        <location evidence="1">Membrane</location>
        <topology evidence="1">Single-pass membrane protein</topology>
    </subcellularLocation>
</comment>
<name>X1KSL7_9ZZZZ</name>
<gene>
    <name evidence="7" type="ORF">S06H3_08573</name>
</gene>
<keyword evidence="5 6" id="KW-0472">Membrane</keyword>
<dbReference type="PANTHER" id="PTHR30093:SF44">
    <property type="entry name" value="TYPE II SECRETION SYSTEM CORE PROTEIN G"/>
    <property type="match status" value="1"/>
</dbReference>
<dbReference type="GO" id="GO:0015628">
    <property type="term" value="P:protein secretion by the type II secretion system"/>
    <property type="evidence" value="ECO:0007669"/>
    <property type="project" value="InterPro"/>
</dbReference>
<dbReference type="SUPFAM" id="SSF54523">
    <property type="entry name" value="Pili subunits"/>
    <property type="match status" value="1"/>
</dbReference>
<dbReference type="NCBIfam" id="TIGR02532">
    <property type="entry name" value="IV_pilin_GFxxxE"/>
    <property type="match status" value="1"/>
</dbReference>
<evidence type="ECO:0000256" key="6">
    <source>
        <dbReference type="SAM" id="Phobius"/>
    </source>
</evidence>